<comment type="caution">
    <text evidence="1">The sequence shown here is derived from an EMBL/GenBank/DDBJ whole genome shotgun (WGS) entry which is preliminary data.</text>
</comment>
<organism evidence="1 2">
    <name type="scientific">Hydrogenophaga defluvii</name>
    <dbReference type="NCBI Taxonomy" id="249410"/>
    <lineage>
        <taxon>Bacteria</taxon>
        <taxon>Pseudomonadati</taxon>
        <taxon>Pseudomonadota</taxon>
        <taxon>Betaproteobacteria</taxon>
        <taxon>Burkholderiales</taxon>
        <taxon>Comamonadaceae</taxon>
        <taxon>Hydrogenophaga</taxon>
    </lineage>
</organism>
<evidence type="ECO:0000313" key="2">
    <source>
        <dbReference type="Proteomes" id="UP001596457"/>
    </source>
</evidence>
<dbReference type="EMBL" id="JBHTBZ010000020">
    <property type="protein sequence ID" value="MFC7460745.1"/>
    <property type="molecule type" value="Genomic_DNA"/>
</dbReference>
<dbReference type="Proteomes" id="UP001596457">
    <property type="component" value="Unassembled WGS sequence"/>
</dbReference>
<accession>A0ABW2SCC9</accession>
<reference evidence="2" key="1">
    <citation type="journal article" date="2019" name="Int. J. Syst. Evol. Microbiol.">
        <title>The Global Catalogue of Microorganisms (GCM) 10K type strain sequencing project: providing services to taxonomists for standard genome sequencing and annotation.</title>
        <authorList>
            <consortium name="The Broad Institute Genomics Platform"/>
            <consortium name="The Broad Institute Genome Sequencing Center for Infectious Disease"/>
            <person name="Wu L."/>
            <person name="Ma J."/>
        </authorList>
    </citation>
    <scope>NUCLEOTIDE SEQUENCE [LARGE SCALE GENOMIC DNA]</scope>
    <source>
        <strain evidence="2">CCUG 53903</strain>
    </source>
</reference>
<dbReference type="RefSeq" id="WP_382200287.1">
    <property type="nucleotide sequence ID" value="NZ_JBHTBZ010000020.1"/>
</dbReference>
<evidence type="ECO:0000313" key="1">
    <source>
        <dbReference type="EMBL" id="MFC7460745.1"/>
    </source>
</evidence>
<proteinExistence type="predicted"/>
<keyword evidence="2" id="KW-1185">Reference proteome</keyword>
<gene>
    <name evidence="1" type="ORF">ACFQU0_09925</name>
</gene>
<name>A0ABW2SCC9_9BURK</name>
<protein>
    <submittedName>
        <fullName evidence="1">Uncharacterized protein</fullName>
    </submittedName>
</protein>
<sequence>MSTYIWNILEWFSQGLNTVFLAGNPNMTVSARCWVNRERSGWSRAYHAINRVFFWQADHCRQSYEDDLRFARSVLPPPPEKHVYYPPGGDPIDQ</sequence>